<evidence type="ECO:0000313" key="1">
    <source>
        <dbReference type="EMBL" id="KAK1290603.1"/>
    </source>
</evidence>
<dbReference type="Proteomes" id="UP001180020">
    <property type="component" value="Unassembled WGS sequence"/>
</dbReference>
<protein>
    <submittedName>
        <fullName evidence="1">Uncharacterized protein</fullName>
    </submittedName>
</protein>
<reference evidence="1" key="1">
    <citation type="journal article" date="2023" name="Nat. Commun.">
        <title>Diploid and tetraploid genomes of Acorus and the evolution of monocots.</title>
        <authorList>
            <person name="Ma L."/>
            <person name="Liu K.W."/>
            <person name="Li Z."/>
            <person name="Hsiao Y.Y."/>
            <person name="Qi Y."/>
            <person name="Fu T."/>
            <person name="Tang G.D."/>
            <person name="Zhang D."/>
            <person name="Sun W.H."/>
            <person name="Liu D.K."/>
            <person name="Li Y."/>
            <person name="Chen G.Z."/>
            <person name="Liu X.D."/>
            <person name="Liao X.Y."/>
            <person name="Jiang Y.T."/>
            <person name="Yu X."/>
            <person name="Hao Y."/>
            <person name="Huang J."/>
            <person name="Zhao X.W."/>
            <person name="Ke S."/>
            <person name="Chen Y.Y."/>
            <person name="Wu W.L."/>
            <person name="Hsu J.L."/>
            <person name="Lin Y.F."/>
            <person name="Huang M.D."/>
            <person name="Li C.Y."/>
            <person name="Huang L."/>
            <person name="Wang Z.W."/>
            <person name="Zhao X."/>
            <person name="Zhong W.Y."/>
            <person name="Peng D.H."/>
            <person name="Ahmad S."/>
            <person name="Lan S."/>
            <person name="Zhang J.S."/>
            <person name="Tsai W.C."/>
            <person name="Van de Peer Y."/>
            <person name="Liu Z.J."/>
        </authorList>
    </citation>
    <scope>NUCLEOTIDE SEQUENCE</scope>
    <source>
        <strain evidence="1">CP</strain>
    </source>
</reference>
<sequence length="368" mass="40805">MLTGTADKKQGATEMTILANVEMEEADEMLRSKVIEEPHASAMARQREMYQGMGPQTGQLCGSTDDRFKAVGGAPTHVPLMKVEVEWQPELIDMVRNLKQSVMVQWVGQREVTSDGILSHLRSRWKGIAFGQMWRFGRNNWIVRAPTWAAREQLLQEGNLRVEEGTIRIHECDFSTGALNLLGTQMEISLTGIPFIWRTEDIIRKVVEPFGYLVSYVEVVDGQAASPPVVATIWSNKDVLPAELQVVVGGLAVRVRVDLTDRGKRSFAQMVREGIPLAKGYGDVLGYRGHDRARPKVIPSSSFLSKRAPEGIFAAPTGASSSSPMVPDLDSDPKTQPQVAAAVTVVGGSTCVLTKRWWVRRGFLEKWF</sequence>
<reference evidence="1" key="2">
    <citation type="submission" date="2023-06" db="EMBL/GenBank/DDBJ databases">
        <authorList>
            <person name="Ma L."/>
            <person name="Liu K.-W."/>
            <person name="Li Z."/>
            <person name="Hsiao Y.-Y."/>
            <person name="Qi Y."/>
            <person name="Fu T."/>
            <person name="Tang G."/>
            <person name="Zhang D."/>
            <person name="Sun W.-H."/>
            <person name="Liu D.-K."/>
            <person name="Li Y."/>
            <person name="Chen G.-Z."/>
            <person name="Liu X.-D."/>
            <person name="Liao X.-Y."/>
            <person name="Jiang Y.-T."/>
            <person name="Yu X."/>
            <person name="Hao Y."/>
            <person name="Huang J."/>
            <person name="Zhao X.-W."/>
            <person name="Ke S."/>
            <person name="Chen Y.-Y."/>
            <person name="Wu W.-L."/>
            <person name="Hsu J.-L."/>
            <person name="Lin Y.-F."/>
            <person name="Huang M.-D."/>
            <person name="Li C.-Y."/>
            <person name="Huang L."/>
            <person name="Wang Z.-W."/>
            <person name="Zhao X."/>
            <person name="Zhong W.-Y."/>
            <person name="Peng D.-H."/>
            <person name="Ahmad S."/>
            <person name="Lan S."/>
            <person name="Zhang J.-S."/>
            <person name="Tsai W.-C."/>
            <person name="Van De Peer Y."/>
            <person name="Liu Z.-J."/>
        </authorList>
    </citation>
    <scope>NUCLEOTIDE SEQUENCE</scope>
    <source>
        <strain evidence="1">CP</strain>
        <tissue evidence="1">Leaves</tissue>
    </source>
</reference>
<accession>A0AAV9CR66</accession>
<evidence type="ECO:0000313" key="2">
    <source>
        <dbReference type="Proteomes" id="UP001180020"/>
    </source>
</evidence>
<comment type="caution">
    <text evidence="1">The sequence shown here is derived from an EMBL/GenBank/DDBJ whole genome shotgun (WGS) entry which is preliminary data.</text>
</comment>
<organism evidence="1 2">
    <name type="scientific">Acorus calamus</name>
    <name type="common">Sweet flag</name>
    <dbReference type="NCBI Taxonomy" id="4465"/>
    <lineage>
        <taxon>Eukaryota</taxon>
        <taxon>Viridiplantae</taxon>
        <taxon>Streptophyta</taxon>
        <taxon>Embryophyta</taxon>
        <taxon>Tracheophyta</taxon>
        <taxon>Spermatophyta</taxon>
        <taxon>Magnoliopsida</taxon>
        <taxon>Liliopsida</taxon>
        <taxon>Acoraceae</taxon>
        <taxon>Acorus</taxon>
    </lineage>
</organism>
<keyword evidence="2" id="KW-1185">Reference proteome</keyword>
<dbReference type="AlphaFoldDB" id="A0AAV9CR66"/>
<name>A0AAV9CR66_ACOCL</name>
<gene>
    <name evidence="1" type="ORF">QJS10_CPB18g01287</name>
</gene>
<proteinExistence type="predicted"/>
<dbReference type="EMBL" id="JAUJYO010000018">
    <property type="protein sequence ID" value="KAK1290603.1"/>
    <property type="molecule type" value="Genomic_DNA"/>
</dbReference>